<name>A0ABZ0HUL2_9HYPH</name>
<evidence type="ECO:0000313" key="3">
    <source>
        <dbReference type="Proteomes" id="UP001626536"/>
    </source>
</evidence>
<organism evidence="2 3">
    <name type="scientific">Methylocapsa polymorpha</name>
    <dbReference type="NCBI Taxonomy" id="3080828"/>
    <lineage>
        <taxon>Bacteria</taxon>
        <taxon>Pseudomonadati</taxon>
        <taxon>Pseudomonadota</taxon>
        <taxon>Alphaproteobacteria</taxon>
        <taxon>Hyphomicrobiales</taxon>
        <taxon>Beijerinckiaceae</taxon>
        <taxon>Methylocapsa</taxon>
    </lineage>
</organism>
<gene>
    <name evidence="2" type="ORF">RZS28_06690</name>
</gene>
<keyword evidence="1" id="KW-0812">Transmembrane</keyword>
<protein>
    <submittedName>
        <fullName evidence="2">Uncharacterized protein</fullName>
    </submittedName>
</protein>
<keyword evidence="1" id="KW-0472">Membrane</keyword>
<keyword evidence="1" id="KW-1133">Transmembrane helix</keyword>
<keyword evidence="3" id="KW-1185">Reference proteome</keyword>
<feature type="transmembrane region" description="Helical" evidence="1">
    <location>
        <begin position="12"/>
        <end position="33"/>
    </location>
</feature>
<evidence type="ECO:0000313" key="2">
    <source>
        <dbReference type="EMBL" id="WOJ90967.1"/>
    </source>
</evidence>
<sequence>MIAKLVGQGFRALCYAALAALAGSFAIIAVFSAGNLCSRIDEGQVVCETLVLTRVAEAATAVVLLSVFTLAPLVLALCGLIFLLRDGARRWRAPARRG</sequence>
<dbReference type="RefSeq" id="WP_407340556.1">
    <property type="nucleotide sequence ID" value="NZ_CP136862.1"/>
</dbReference>
<accession>A0ABZ0HUL2</accession>
<evidence type="ECO:0000256" key="1">
    <source>
        <dbReference type="SAM" id="Phobius"/>
    </source>
</evidence>
<dbReference type="EMBL" id="CP136862">
    <property type="protein sequence ID" value="WOJ90967.1"/>
    <property type="molecule type" value="Genomic_DNA"/>
</dbReference>
<reference evidence="2 3" key="1">
    <citation type="submission" date="2023-10" db="EMBL/GenBank/DDBJ databases">
        <title>Novel methanotroph of the genus Methylocapsa from a subarctic wetland.</title>
        <authorList>
            <person name="Belova S.E."/>
            <person name="Oshkin I.Y."/>
            <person name="Miroshnikov K."/>
            <person name="Dedysh S.N."/>
        </authorList>
    </citation>
    <scope>NUCLEOTIDE SEQUENCE [LARGE SCALE GENOMIC DNA]</scope>
    <source>
        <strain evidence="2 3">RX1</strain>
    </source>
</reference>
<proteinExistence type="predicted"/>
<feature type="transmembrane region" description="Helical" evidence="1">
    <location>
        <begin position="58"/>
        <end position="84"/>
    </location>
</feature>
<dbReference type="Proteomes" id="UP001626536">
    <property type="component" value="Chromosome"/>
</dbReference>